<sequence>MVQLSYTEGEPSLTLKLRIGRKGYIILPKAVREAVGIDEGDEVIVEINDGIVIKPAKKPVDKNTLKEAMRRHIEKLAEVPDHKEPRPGDMEGISLEEEFEE</sequence>
<name>L0A9Y5_CALLD</name>
<feature type="domain" description="SpoVT-AbrB" evidence="2">
    <location>
        <begin position="14"/>
        <end position="58"/>
    </location>
</feature>
<dbReference type="GO" id="GO:0003677">
    <property type="term" value="F:DNA binding"/>
    <property type="evidence" value="ECO:0007669"/>
    <property type="project" value="InterPro"/>
</dbReference>
<gene>
    <name evidence="3" type="ordered locus">Calag_0075</name>
</gene>
<dbReference type="NCBIfam" id="TIGR01439">
    <property type="entry name" value="lp_hng_hel_AbrB"/>
    <property type="match status" value="1"/>
</dbReference>
<dbReference type="RefSeq" id="WP_015231763.1">
    <property type="nucleotide sequence ID" value="NC_019791.1"/>
</dbReference>
<dbReference type="SUPFAM" id="SSF89447">
    <property type="entry name" value="AbrB/MazE/MraZ-like"/>
    <property type="match status" value="1"/>
</dbReference>
<dbReference type="InterPro" id="IPR037914">
    <property type="entry name" value="SpoVT-AbrB_sf"/>
</dbReference>
<dbReference type="PANTHER" id="PTHR34860:SF7">
    <property type="entry name" value="TRANSCRIPTION REGULATOR, SPOVT_ABRB FAMILY"/>
    <property type="match status" value="1"/>
</dbReference>
<keyword evidence="4" id="KW-1185">Reference proteome</keyword>
<dbReference type="HOGENOM" id="CLU_158484_9_2_2"/>
<dbReference type="KEGG" id="clg:Calag_0075"/>
<dbReference type="AlphaFoldDB" id="L0A9Y5"/>
<accession>L0A9Y5</accession>
<dbReference type="InParanoid" id="L0A9Y5"/>
<dbReference type="InterPro" id="IPR007159">
    <property type="entry name" value="SpoVT-AbrB_dom"/>
</dbReference>
<dbReference type="SMART" id="SM00966">
    <property type="entry name" value="SpoVT_AbrB"/>
    <property type="match status" value="1"/>
</dbReference>
<feature type="region of interest" description="Disordered" evidence="1">
    <location>
        <begin position="77"/>
        <end position="101"/>
    </location>
</feature>
<dbReference type="EMBL" id="CP003378">
    <property type="protein sequence ID" value="AFZ69865.1"/>
    <property type="molecule type" value="Genomic_DNA"/>
</dbReference>
<evidence type="ECO:0000313" key="4">
    <source>
        <dbReference type="Proteomes" id="UP000010469"/>
    </source>
</evidence>
<dbReference type="Proteomes" id="UP000010469">
    <property type="component" value="Chromosome"/>
</dbReference>
<proteinExistence type="predicted"/>
<dbReference type="eggNOG" id="arCOG00812">
    <property type="taxonomic scope" value="Archaea"/>
</dbReference>
<evidence type="ECO:0000256" key="1">
    <source>
        <dbReference type="SAM" id="MobiDB-lite"/>
    </source>
</evidence>
<organism evidence="3 4">
    <name type="scientific">Caldisphaera lagunensis (strain DSM 15908 / JCM 11604 / ANMR 0165 / IC-154)</name>
    <dbReference type="NCBI Taxonomy" id="1056495"/>
    <lineage>
        <taxon>Archaea</taxon>
        <taxon>Thermoproteota</taxon>
        <taxon>Thermoprotei</taxon>
        <taxon>Acidilobales</taxon>
        <taxon>Caldisphaeraceae</taxon>
        <taxon>Caldisphaera</taxon>
    </lineage>
</organism>
<dbReference type="PROSITE" id="PS51740">
    <property type="entry name" value="SPOVT_ABRB"/>
    <property type="match status" value="1"/>
</dbReference>
<protein>
    <submittedName>
        <fullName evidence="3">Looped-hinge helix DNA binding domain, AbrB family</fullName>
    </submittedName>
</protein>
<feature type="compositionally biased region" description="Basic and acidic residues" evidence="1">
    <location>
        <begin position="77"/>
        <end position="89"/>
    </location>
</feature>
<dbReference type="Gene3D" id="2.10.260.10">
    <property type="match status" value="1"/>
</dbReference>
<reference evidence="4" key="1">
    <citation type="submission" date="2012-03" db="EMBL/GenBank/DDBJ databases">
        <title>Complete genome of Caldisphaera lagunensis DSM 15908.</title>
        <authorList>
            <person name="Lucas S."/>
            <person name="Copeland A."/>
            <person name="Lapidus A."/>
            <person name="Glavina del Rio T."/>
            <person name="Dalin E."/>
            <person name="Tice H."/>
            <person name="Bruce D."/>
            <person name="Goodwin L."/>
            <person name="Pitluck S."/>
            <person name="Peters L."/>
            <person name="Mikhailova N."/>
            <person name="Teshima H."/>
            <person name="Kyrpides N."/>
            <person name="Mavromatis K."/>
            <person name="Ivanova N."/>
            <person name="Brettin T."/>
            <person name="Detter J.C."/>
            <person name="Han C."/>
            <person name="Larimer F."/>
            <person name="Land M."/>
            <person name="Hauser L."/>
            <person name="Markowitz V."/>
            <person name="Cheng J.-F."/>
            <person name="Hugenholtz P."/>
            <person name="Woyke T."/>
            <person name="Wu D."/>
            <person name="Spring S."/>
            <person name="Schroeder M."/>
            <person name="Brambilla E."/>
            <person name="Klenk H.-P."/>
            <person name="Eisen J.A."/>
        </authorList>
    </citation>
    <scope>NUCLEOTIDE SEQUENCE [LARGE SCALE GENOMIC DNA]</scope>
    <source>
        <strain evidence="4">DSM 15908 / JCM 11604 / IC-154</strain>
    </source>
</reference>
<evidence type="ECO:0000313" key="3">
    <source>
        <dbReference type="EMBL" id="AFZ69865.1"/>
    </source>
</evidence>
<dbReference type="GeneID" id="14211335"/>
<evidence type="ECO:0000259" key="2">
    <source>
        <dbReference type="PROSITE" id="PS51740"/>
    </source>
</evidence>
<dbReference type="PANTHER" id="PTHR34860">
    <property type="entry name" value="REPRESSOR-LIKE PROTEIN SSO7C3"/>
    <property type="match status" value="1"/>
</dbReference>
<dbReference type="STRING" id="1056495.Calag_0075"/>
<dbReference type="Pfam" id="PF04014">
    <property type="entry name" value="MazE_antitoxin"/>
    <property type="match status" value="1"/>
</dbReference>
<dbReference type="OrthoDB" id="30861at2157"/>
<dbReference type="InterPro" id="IPR052975">
    <property type="entry name" value="Repressor-like_regulatory"/>
</dbReference>